<comment type="caution">
    <text evidence="1">The sequence shown here is derived from an EMBL/GenBank/DDBJ whole genome shotgun (WGS) entry which is preliminary data.</text>
</comment>
<sequence>AEILSQVVNHIIAKLRLVRVAMLLENGLRSNMKQKMYSEMENPHAKTETGISAENLRFPDEQNCLRIS</sequence>
<feature type="non-terminal residue" evidence="1">
    <location>
        <position position="1"/>
    </location>
</feature>
<accession>A0AAW1TKD7</accession>
<evidence type="ECO:0000313" key="1">
    <source>
        <dbReference type="EMBL" id="KAK9870904.1"/>
    </source>
</evidence>
<gene>
    <name evidence="1" type="ORF">WA026_009863</name>
</gene>
<organism evidence="1 2">
    <name type="scientific">Henosepilachna vigintioctopunctata</name>
    <dbReference type="NCBI Taxonomy" id="420089"/>
    <lineage>
        <taxon>Eukaryota</taxon>
        <taxon>Metazoa</taxon>
        <taxon>Ecdysozoa</taxon>
        <taxon>Arthropoda</taxon>
        <taxon>Hexapoda</taxon>
        <taxon>Insecta</taxon>
        <taxon>Pterygota</taxon>
        <taxon>Neoptera</taxon>
        <taxon>Endopterygota</taxon>
        <taxon>Coleoptera</taxon>
        <taxon>Polyphaga</taxon>
        <taxon>Cucujiformia</taxon>
        <taxon>Coccinelloidea</taxon>
        <taxon>Coccinellidae</taxon>
        <taxon>Epilachninae</taxon>
        <taxon>Epilachnini</taxon>
        <taxon>Henosepilachna</taxon>
    </lineage>
</organism>
<dbReference type="Proteomes" id="UP001431783">
    <property type="component" value="Unassembled WGS sequence"/>
</dbReference>
<keyword evidence="2" id="KW-1185">Reference proteome</keyword>
<dbReference type="EMBL" id="JARQZJ010000004">
    <property type="protein sequence ID" value="KAK9870904.1"/>
    <property type="molecule type" value="Genomic_DNA"/>
</dbReference>
<reference evidence="1 2" key="1">
    <citation type="submission" date="2023-03" db="EMBL/GenBank/DDBJ databases">
        <title>Genome insight into feeding habits of ladybird beetles.</title>
        <authorList>
            <person name="Li H.-S."/>
            <person name="Huang Y.-H."/>
            <person name="Pang H."/>
        </authorList>
    </citation>
    <scope>NUCLEOTIDE SEQUENCE [LARGE SCALE GENOMIC DNA]</scope>
    <source>
        <strain evidence="1">SYSU_2023b</strain>
        <tissue evidence="1">Whole body</tissue>
    </source>
</reference>
<name>A0AAW1TKD7_9CUCU</name>
<protein>
    <submittedName>
        <fullName evidence="1">Uncharacterized protein</fullName>
    </submittedName>
</protein>
<dbReference type="AlphaFoldDB" id="A0AAW1TKD7"/>
<proteinExistence type="predicted"/>
<evidence type="ECO:0000313" key="2">
    <source>
        <dbReference type="Proteomes" id="UP001431783"/>
    </source>
</evidence>